<evidence type="ECO:0000313" key="2">
    <source>
        <dbReference type="Proteomes" id="UP000198287"/>
    </source>
</evidence>
<dbReference type="AlphaFoldDB" id="A0A226ETD0"/>
<organism evidence="1 2">
    <name type="scientific">Folsomia candida</name>
    <name type="common">Springtail</name>
    <dbReference type="NCBI Taxonomy" id="158441"/>
    <lineage>
        <taxon>Eukaryota</taxon>
        <taxon>Metazoa</taxon>
        <taxon>Ecdysozoa</taxon>
        <taxon>Arthropoda</taxon>
        <taxon>Hexapoda</taxon>
        <taxon>Collembola</taxon>
        <taxon>Entomobryomorpha</taxon>
        <taxon>Isotomoidea</taxon>
        <taxon>Isotomidae</taxon>
        <taxon>Proisotominae</taxon>
        <taxon>Folsomia</taxon>
    </lineage>
</organism>
<protein>
    <submittedName>
        <fullName evidence="1">Uncharacterized protein</fullName>
    </submittedName>
</protein>
<name>A0A226ETD0_FOLCA</name>
<comment type="caution">
    <text evidence="1">The sequence shown here is derived from an EMBL/GenBank/DDBJ whole genome shotgun (WGS) entry which is preliminary data.</text>
</comment>
<gene>
    <name evidence="1" type="ORF">Fcan01_04784</name>
</gene>
<evidence type="ECO:0000313" key="1">
    <source>
        <dbReference type="EMBL" id="OXA60779.1"/>
    </source>
</evidence>
<reference evidence="1 2" key="1">
    <citation type="submission" date="2015-12" db="EMBL/GenBank/DDBJ databases">
        <title>The genome of Folsomia candida.</title>
        <authorList>
            <person name="Faddeeva A."/>
            <person name="Derks M.F."/>
            <person name="Anvar Y."/>
            <person name="Smit S."/>
            <person name="Van Straalen N."/>
            <person name="Roelofs D."/>
        </authorList>
    </citation>
    <scope>NUCLEOTIDE SEQUENCE [LARGE SCALE GENOMIC DNA]</scope>
    <source>
        <strain evidence="1 2">VU population</strain>
        <tissue evidence="1">Whole body</tissue>
    </source>
</reference>
<sequence>MGSHIFKTFPIFGKFYNQFSQSQQRFKFNTLFAIFYKPFGLWRGKSIFKVKSFSIPLKNKFLIAGSATLITSATKDIPGFIAINLEDNKPREEINFIHLLLDCVSDNRTSDEDFSILINSTGISMAQRLNNTSDWPNFIDDYKNVRGILLNWVKVNVEGVERFRIVALKACAERSLTLLRKEQTEQTLEGIKDWVEIIAELDGLVKL</sequence>
<accession>A0A226ETD0</accession>
<proteinExistence type="predicted"/>
<dbReference type="Proteomes" id="UP000198287">
    <property type="component" value="Unassembled WGS sequence"/>
</dbReference>
<keyword evidence="2" id="KW-1185">Reference proteome</keyword>
<dbReference type="EMBL" id="LNIX01000002">
    <property type="protein sequence ID" value="OXA60779.1"/>
    <property type="molecule type" value="Genomic_DNA"/>
</dbReference>